<dbReference type="eggNOG" id="COG1028">
    <property type="taxonomic scope" value="Bacteria"/>
</dbReference>
<dbReference type="InterPro" id="IPR036291">
    <property type="entry name" value="NAD(P)-bd_dom_sf"/>
</dbReference>
<dbReference type="PANTHER" id="PTHR24320">
    <property type="entry name" value="RETINOL DEHYDROGENASE"/>
    <property type="match status" value="1"/>
</dbReference>
<dbReference type="PRINTS" id="PR00080">
    <property type="entry name" value="SDRFAMILY"/>
</dbReference>
<evidence type="ECO:0000256" key="3">
    <source>
        <dbReference type="RuleBase" id="RU000363"/>
    </source>
</evidence>
<keyword evidence="5" id="KW-1185">Reference proteome</keyword>
<dbReference type="Proteomes" id="UP000000268">
    <property type="component" value="Chromosome"/>
</dbReference>
<proteinExistence type="inferred from homology"/>
<dbReference type="OrthoDB" id="9809821at2"/>
<dbReference type="KEGG" id="amr:AM1_1315"/>
<evidence type="ECO:0000256" key="2">
    <source>
        <dbReference type="ARBA" id="ARBA00023002"/>
    </source>
</evidence>
<dbReference type="CDD" id="cd05327">
    <property type="entry name" value="retinol-DH_like_SDR_c_like"/>
    <property type="match status" value="1"/>
</dbReference>
<dbReference type="InterPro" id="IPR002347">
    <property type="entry name" value="SDR_fam"/>
</dbReference>
<dbReference type="Gene3D" id="3.40.50.720">
    <property type="entry name" value="NAD(P)-binding Rossmann-like Domain"/>
    <property type="match status" value="1"/>
</dbReference>
<reference evidence="4 5" key="1">
    <citation type="journal article" date="2008" name="Proc. Natl. Acad. Sci. U.S.A.">
        <title>Niche adaptation and genome expansion in the chlorophyll d-producing cyanobacterium Acaryochloris marina.</title>
        <authorList>
            <person name="Swingley W.D."/>
            <person name="Chen M."/>
            <person name="Cheung P.C."/>
            <person name="Conrad A.L."/>
            <person name="Dejesa L.C."/>
            <person name="Hao J."/>
            <person name="Honchak B.M."/>
            <person name="Karbach L.E."/>
            <person name="Kurdoglu A."/>
            <person name="Lahiri S."/>
            <person name="Mastrian S.D."/>
            <person name="Miyashita H."/>
            <person name="Page L."/>
            <person name="Ramakrishna P."/>
            <person name="Satoh S."/>
            <person name="Sattley W.M."/>
            <person name="Shimada Y."/>
            <person name="Taylor H.L."/>
            <person name="Tomo T."/>
            <person name="Tsuchiya T."/>
            <person name="Wang Z.T."/>
            <person name="Raymond J."/>
            <person name="Mimuro M."/>
            <person name="Blankenship R.E."/>
            <person name="Touchman J.W."/>
        </authorList>
    </citation>
    <scope>NUCLEOTIDE SEQUENCE [LARGE SCALE GENOMIC DNA]</scope>
    <source>
        <strain evidence="5">MBIC 11017</strain>
    </source>
</reference>
<accession>B0C5A9</accession>
<protein>
    <submittedName>
        <fullName evidence="4">Oxidoreductase, short-chain dehydrogenase/reductase family protein</fullName>
    </submittedName>
</protein>
<evidence type="ECO:0000256" key="1">
    <source>
        <dbReference type="ARBA" id="ARBA00006484"/>
    </source>
</evidence>
<name>B0C5A9_ACAM1</name>
<evidence type="ECO:0000313" key="5">
    <source>
        <dbReference type="Proteomes" id="UP000000268"/>
    </source>
</evidence>
<dbReference type="Pfam" id="PF00106">
    <property type="entry name" value="adh_short"/>
    <property type="match status" value="1"/>
</dbReference>
<comment type="similarity">
    <text evidence="1 3">Belongs to the short-chain dehydrogenases/reductases (SDR) family.</text>
</comment>
<organism evidence="4 5">
    <name type="scientific">Acaryochloris marina (strain MBIC 11017)</name>
    <dbReference type="NCBI Taxonomy" id="329726"/>
    <lineage>
        <taxon>Bacteria</taxon>
        <taxon>Bacillati</taxon>
        <taxon>Cyanobacteriota</taxon>
        <taxon>Cyanophyceae</taxon>
        <taxon>Acaryochloridales</taxon>
        <taxon>Acaryochloridaceae</taxon>
        <taxon>Acaryochloris</taxon>
    </lineage>
</organism>
<dbReference type="STRING" id="329726.AM1_1315"/>
<dbReference type="RefSeq" id="WP_012161885.1">
    <property type="nucleotide sequence ID" value="NC_009925.1"/>
</dbReference>
<dbReference type="GO" id="GO:0016491">
    <property type="term" value="F:oxidoreductase activity"/>
    <property type="evidence" value="ECO:0007669"/>
    <property type="project" value="UniProtKB-KW"/>
</dbReference>
<dbReference type="HOGENOM" id="CLU_010194_44_5_3"/>
<dbReference type="SUPFAM" id="SSF51735">
    <property type="entry name" value="NAD(P)-binding Rossmann-fold domains"/>
    <property type="match status" value="1"/>
</dbReference>
<dbReference type="PRINTS" id="PR00081">
    <property type="entry name" value="GDHRDH"/>
</dbReference>
<dbReference type="AlphaFoldDB" id="B0C5A9"/>
<evidence type="ECO:0000313" key="4">
    <source>
        <dbReference type="EMBL" id="ABW26349.1"/>
    </source>
</evidence>
<keyword evidence="2" id="KW-0560">Oxidoreductase</keyword>
<gene>
    <name evidence="4" type="ordered locus">AM1_1315</name>
</gene>
<dbReference type="PANTHER" id="PTHR24320:SF283">
    <property type="entry name" value="RETINOL DEHYDROGENASE 11"/>
    <property type="match status" value="1"/>
</dbReference>
<sequence>MKFDRNSTTTDVLNGIDLSGKTVLVTGASTGLGAETARALAACGADVTLVARSKAKLSNVANEIQSETGRLPEIATLELDKPATIRRFAEDWLSRHEKLDILINNAGIMAPPLTRTAEGWESQFATNHLGHFLLTNLLADATKASGEARVINLSSAGHWYSTVDLEDPNFQNRDYEALQAYGQSKTANIWFTVELARRWADRGVTSFAVHPGGIQTELGRNLEPEVAKTFEKMIKDYPDIWKTVPQGAATSCWATTSPDLSGKTGLYLEDCHISEPGGGDVTDGGYAPHAYDADGAKQLWVLSNDLLGTEF</sequence>
<dbReference type="EMBL" id="CP000828">
    <property type="protein sequence ID" value="ABW26349.1"/>
    <property type="molecule type" value="Genomic_DNA"/>
</dbReference>